<sequence length="360" mass="39135">MRIKIKLALLVLVLVFFSLSGRNTIHAQIATSGDWIGIFAPNDPDPILQGNSAVKPAYDWKYVDCDQTLAGPPTNYGDCVFTMPSTPGNYEFRMYANDTNVRMGTYGFSVIQSQGFGGTLCPIAPRAEGLISTQEDIEGFFGNFTGQCITNPQALYVPFKIPTYDELKTIFYIQIRTDSNKVKHPTISGDKSQTDIPFDGSLDHVYNLSDDLNISGNAAGPKSGVVFVDGDLRFTQDYTYGTGTTGTVFVVKGNISIDATVKTIGAVLISEGIICTSTPATGMLNLNQDCSGLVASGINNLTVNGNLVSLSQTIVTPIRFRRNLADNYTGAAERVNLQPKYFVILRHLFSQTLQITTEVN</sequence>
<evidence type="ECO:0000313" key="2">
    <source>
        <dbReference type="EMBL" id="KKQ07980.1"/>
    </source>
</evidence>
<feature type="signal peptide" evidence="1">
    <location>
        <begin position="1"/>
        <end position="27"/>
    </location>
</feature>
<protein>
    <submittedName>
        <fullName evidence="2">Uncharacterized protein</fullName>
    </submittedName>
</protein>
<evidence type="ECO:0000313" key="3">
    <source>
        <dbReference type="Proteomes" id="UP000034492"/>
    </source>
</evidence>
<proteinExistence type="predicted"/>
<dbReference type="EMBL" id="LBSA01000034">
    <property type="protein sequence ID" value="KKQ07980.1"/>
    <property type="molecule type" value="Genomic_DNA"/>
</dbReference>
<name>A0A0G0F2V7_9BACT</name>
<reference evidence="2 3" key="1">
    <citation type="journal article" date="2015" name="Nature">
        <title>rRNA introns, odd ribosomes, and small enigmatic genomes across a large radiation of phyla.</title>
        <authorList>
            <person name="Brown C.T."/>
            <person name="Hug L.A."/>
            <person name="Thomas B.C."/>
            <person name="Sharon I."/>
            <person name="Castelle C.J."/>
            <person name="Singh A."/>
            <person name="Wilkins M.J."/>
            <person name="Williams K.H."/>
            <person name="Banfield J.F."/>
        </authorList>
    </citation>
    <scope>NUCLEOTIDE SEQUENCE [LARGE SCALE GENOMIC DNA]</scope>
</reference>
<evidence type="ECO:0000256" key="1">
    <source>
        <dbReference type="SAM" id="SignalP"/>
    </source>
</evidence>
<accession>A0A0G0F2V7</accession>
<organism evidence="2 3">
    <name type="scientific">Candidatus Daviesbacteria bacterium GW2011_GWB1_36_5</name>
    <dbReference type="NCBI Taxonomy" id="1618426"/>
    <lineage>
        <taxon>Bacteria</taxon>
        <taxon>Candidatus Daviesiibacteriota</taxon>
    </lineage>
</organism>
<comment type="caution">
    <text evidence="2">The sequence shown here is derived from an EMBL/GenBank/DDBJ whole genome shotgun (WGS) entry which is preliminary data.</text>
</comment>
<feature type="chain" id="PRO_5002532068" evidence="1">
    <location>
        <begin position="28"/>
        <end position="360"/>
    </location>
</feature>
<dbReference type="Proteomes" id="UP000034492">
    <property type="component" value="Unassembled WGS sequence"/>
</dbReference>
<gene>
    <name evidence="2" type="ORF">US19_C0034G0016</name>
</gene>
<dbReference type="AlphaFoldDB" id="A0A0G0F2V7"/>
<keyword evidence="1" id="KW-0732">Signal</keyword>